<comment type="caution">
    <text evidence="5">The sequence shown here is derived from an EMBL/GenBank/DDBJ whole genome shotgun (WGS) entry which is preliminary data.</text>
</comment>
<feature type="repeat" description="ANK" evidence="3">
    <location>
        <begin position="219"/>
        <end position="240"/>
    </location>
</feature>
<feature type="region of interest" description="Disordered" evidence="4">
    <location>
        <begin position="516"/>
        <end position="541"/>
    </location>
</feature>
<dbReference type="InterPro" id="IPR002110">
    <property type="entry name" value="Ankyrin_rpt"/>
</dbReference>
<dbReference type="PANTHER" id="PTHR24186:SF38">
    <property type="entry name" value="ANKYRIN REPEAT FAMILY PROTEIN"/>
    <property type="match status" value="1"/>
</dbReference>
<evidence type="ECO:0000313" key="5">
    <source>
        <dbReference type="EMBL" id="EPS70924.1"/>
    </source>
</evidence>
<name>S8CU72_9LAMI</name>
<accession>S8CU72</accession>
<dbReference type="EMBL" id="AUSU01001476">
    <property type="protein sequence ID" value="EPS70924.1"/>
    <property type="molecule type" value="Genomic_DNA"/>
</dbReference>
<evidence type="ECO:0000256" key="2">
    <source>
        <dbReference type="ARBA" id="ARBA00023043"/>
    </source>
</evidence>
<proteinExistence type="predicted"/>
<dbReference type="PANTHER" id="PTHR24186">
    <property type="entry name" value="PROTEIN PHOSPHATASE 1 REGULATORY SUBUNIT"/>
    <property type="match status" value="1"/>
</dbReference>
<dbReference type="SUPFAM" id="SSF48403">
    <property type="entry name" value="Ankyrin repeat"/>
    <property type="match status" value="1"/>
</dbReference>
<sequence>MSLPAYFPLRWESAGDQWWYVSPVDWAAANGYYEVVNELLRLDANNLIKLTSLRRIRRLETVWDDEEQFHDVAKCRWDVARKLFVDCEAKRGKDSLIRAGYGGWLLYTSASAGDFSFLQELLRRFPLLVFGEREYGVTDALYAAARSKNSEVFKLLLDFASAPRISPDGDGGGETVPAAYKLEIMCRALHAAARGGNLKLMKDVLGECSDDALAYRDIHGATILHSAAAKGRVEVVNDLIASSPEMINSLDNRGNTPLHVAAHRGHLPVVEALIQASPSSIAARNNAGDTFLHSVIAGFKTPCFRRMDHQKNLMKNLLSGEFFKIEEIINTPNAAGKTPLHLAITENVRPDIVELLLNIASINVNIRDDDGLTPIDIIRRRPRSPPLEVIHRRLISSGEFFTWPARKVIVSDMKKHSMMGKSPGTSFRISDVEIFLYTGLENPSAKPVHRNTFSLELFPYLTPPAKATPDSRTSAESKTKKLRGLLHHWPKMKKTFNCTGSGDPDQVRIPLRQKFSKRVSNNKRPLSVRSTLPSPTPKKKLASEGIVGLMAAVPRNQKSRSSSFSQLSFSSVGSSMEGTKGGGILIETAAKEGFGGYESRPSPRLIRHRRIFSQYLCFGGRSRRQEHRGAGAGVSQRYDIYARNALSAA</sequence>
<dbReference type="OrthoDB" id="5314041at2759"/>
<dbReference type="SMART" id="SM00248">
    <property type="entry name" value="ANK"/>
    <property type="match status" value="6"/>
</dbReference>
<protein>
    <submittedName>
        <fullName evidence="5">Uncharacterized protein</fullName>
    </submittedName>
</protein>
<feature type="region of interest" description="Disordered" evidence="4">
    <location>
        <begin position="560"/>
        <end position="580"/>
    </location>
</feature>
<dbReference type="InterPro" id="IPR036770">
    <property type="entry name" value="Ankyrin_rpt-contain_sf"/>
</dbReference>
<dbReference type="GO" id="GO:0005886">
    <property type="term" value="C:plasma membrane"/>
    <property type="evidence" value="ECO:0007669"/>
    <property type="project" value="TreeGrafter"/>
</dbReference>
<keyword evidence="6" id="KW-1185">Reference proteome</keyword>
<feature type="repeat" description="ANK" evidence="3">
    <location>
        <begin position="253"/>
        <end position="285"/>
    </location>
</feature>
<evidence type="ECO:0000256" key="1">
    <source>
        <dbReference type="ARBA" id="ARBA00022737"/>
    </source>
</evidence>
<dbReference type="Pfam" id="PF12796">
    <property type="entry name" value="Ank_2"/>
    <property type="match status" value="1"/>
</dbReference>
<dbReference type="Proteomes" id="UP000015453">
    <property type="component" value="Unassembled WGS sequence"/>
</dbReference>
<organism evidence="5 6">
    <name type="scientific">Genlisea aurea</name>
    <dbReference type="NCBI Taxonomy" id="192259"/>
    <lineage>
        <taxon>Eukaryota</taxon>
        <taxon>Viridiplantae</taxon>
        <taxon>Streptophyta</taxon>
        <taxon>Embryophyta</taxon>
        <taxon>Tracheophyta</taxon>
        <taxon>Spermatophyta</taxon>
        <taxon>Magnoliopsida</taxon>
        <taxon>eudicotyledons</taxon>
        <taxon>Gunneridae</taxon>
        <taxon>Pentapetalae</taxon>
        <taxon>asterids</taxon>
        <taxon>lamiids</taxon>
        <taxon>Lamiales</taxon>
        <taxon>Lentibulariaceae</taxon>
        <taxon>Genlisea</taxon>
    </lineage>
</organism>
<gene>
    <name evidence="5" type="ORF">M569_03833</name>
</gene>
<reference evidence="5 6" key="1">
    <citation type="journal article" date="2013" name="BMC Genomics">
        <title>The miniature genome of a carnivorous plant Genlisea aurea contains a low number of genes and short non-coding sequences.</title>
        <authorList>
            <person name="Leushkin E.V."/>
            <person name="Sutormin R.A."/>
            <person name="Nabieva E.R."/>
            <person name="Penin A.A."/>
            <person name="Kondrashov A.S."/>
            <person name="Logacheva M.D."/>
        </authorList>
    </citation>
    <scope>NUCLEOTIDE SEQUENCE [LARGE SCALE GENOMIC DNA]</scope>
</reference>
<feature type="compositionally biased region" description="Polar residues" evidence="4">
    <location>
        <begin position="522"/>
        <end position="533"/>
    </location>
</feature>
<feature type="compositionally biased region" description="Low complexity" evidence="4">
    <location>
        <begin position="560"/>
        <end position="575"/>
    </location>
</feature>
<dbReference type="PROSITE" id="PS50088">
    <property type="entry name" value="ANK_REPEAT"/>
    <property type="match status" value="3"/>
</dbReference>
<evidence type="ECO:0000256" key="4">
    <source>
        <dbReference type="SAM" id="MobiDB-lite"/>
    </source>
</evidence>
<dbReference type="Gene3D" id="1.25.40.20">
    <property type="entry name" value="Ankyrin repeat-containing domain"/>
    <property type="match status" value="3"/>
</dbReference>
<dbReference type="PROSITE" id="PS50297">
    <property type="entry name" value="ANK_REP_REGION"/>
    <property type="match status" value="3"/>
</dbReference>
<feature type="repeat" description="ANK" evidence="3">
    <location>
        <begin position="335"/>
        <end position="358"/>
    </location>
</feature>
<dbReference type="Pfam" id="PF13857">
    <property type="entry name" value="Ank_5"/>
    <property type="match status" value="1"/>
</dbReference>
<keyword evidence="2 3" id="KW-0040">ANK repeat</keyword>
<keyword evidence="1" id="KW-0677">Repeat</keyword>
<evidence type="ECO:0000256" key="3">
    <source>
        <dbReference type="PROSITE-ProRule" id="PRU00023"/>
    </source>
</evidence>
<dbReference type="AlphaFoldDB" id="S8CU72"/>
<evidence type="ECO:0000313" key="6">
    <source>
        <dbReference type="Proteomes" id="UP000015453"/>
    </source>
</evidence>